<accession>A0A7J5TVU7</accession>
<reference evidence="1 2" key="1">
    <citation type="submission" date="2019-10" db="EMBL/GenBank/DDBJ databases">
        <title>Rudanella paleaurantiibacter sp. nov., isolated from sludge.</title>
        <authorList>
            <person name="Xu S.Q."/>
        </authorList>
    </citation>
    <scope>NUCLEOTIDE SEQUENCE [LARGE SCALE GENOMIC DNA]</scope>
    <source>
        <strain evidence="1 2">HX-22-17</strain>
    </source>
</reference>
<name>A0A7J5TVU7_9BACT</name>
<organism evidence="1 2">
    <name type="scientific">Rudanella paleaurantiibacter</name>
    <dbReference type="NCBI Taxonomy" id="2614655"/>
    <lineage>
        <taxon>Bacteria</taxon>
        <taxon>Pseudomonadati</taxon>
        <taxon>Bacteroidota</taxon>
        <taxon>Cytophagia</taxon>
        <taxon>Cytophagales</taxon>
        <taxon>Cytophagaceae</taxon>
        <taxon>Rudanella</taxon>
    </lineage>
</organism>
<protein>
    <submittedName>
        <fullName evidence="1">Uncharacterized protein</fullName>
    </submittedName>
</protein>
<keyword evidence="2" id="KW-1185">Reference proteome</keyword>
<dbReference type="Proteomes" id="UP000488299">
    <property type="component" value="Unassembled WGS sequence"/>
</dbReference>
<dbReference type="AlphaFoldDB" id="A0A7J5TVU7"/>
<sequence length="124" mass="14326">MCTGWYIRDLNYKQMKKYYSALFLLVALAGCIKDPQTAAQIDCEAKNYGRFQLTNVSLYQYDVFINGKQLLRTQGKTAYKDVQVTPGFVDIEFRQVNGYLLYPTVNKTSILVGKCQDYTFIFPE</sequence>
<dbReference type="RefSeq" id="WP_152125766.1">
    <property type="nucleotide sequence ID" value="NZ_WELI01000008.1"/>
</dbReference>
<gene>
    <name evidence="1" type="ORF">F5984_18780</name>
</gene>
<comment type="caution">
    <text evidence="1">The sequence shown here is derived from an EMBL/GenBank/DDBJ whole genome shotgun (WGS) entry which is preliminary data.</text>
</comment>
<dbReference type="EMBL" id="WELI01000008">
    <property type="protein sequence ID" value="KAB7728417.1"/>
    <property type="molecule type" value="Genomic_DNA"/>
</dbReference>
<proteinExistence type="predicted"/>
<evidence type="ECO:0000313" key="2">
    <source>
        <dbReference type="Proteomes" id="UP000488299"/>
    </source>
</evidence>
<evidence type="ECO:0000313" key="1">
    <source>
        <dbReference type="EMBL" id="KAB7728417.1"/>
    </source>
</evidence>